<keyword evidence="2" id="KW-1185">Reference proteome</keyword>
<proteinExistence type="predicted"/>
<protein>
    <submittedName>
        <fullName evidence="3">Uncharacterized protein</fullName>
    </submittedName>
</protein>
<dbReference type="Proteomes" id="UP000035681">
    <property type="component" value="Unplaced"/>
</dbReference>
<evidence type="ECO:0000313" key="2">
    <source>
        <dbReference type="Proteomes" id="UP000035681"/>
    </source>
</evidence>
<feature type="compositionally biased region" description="Basic residues" evidence="1">
    <location>
        <begin position="1"/>
        <end position="16"/>
    </location>
</feature>
<organism evidence="2 3">
    <name type="scientific">Strongyloides stercoralis</name>
    <name type="common">Threadworm</name>
    <dbReference type="NCBI Taxonomy" id="6248"/>
    <lineage>
        <taxon>Eukaryota</taxon>
        <taxon>Metazoa</taxon>
        <taxon>Ecdysozoa</taxon>
        <taxon>Nematoda</taxon>
        <taxon>Chromadorea</taxon>
        <taxon>Rhabditida</taxon>
        <taxon>Tylenchina</taxon>
        <taxon>Panagrolaimomorpha</taxon>
        <taxon>Strongyloidoidea</taxon>
        <taxon>Strongyloididae</taxon>
        <taxon>Strongyloides</taxon>
    </lineage>
</organism>
<sequence length="366" mass="41988">MSSIRNKNKKNTKKNTKKNDNDLPILLKEIQHKSEEKINNEESKLMKEASEIINDLGDKLFYIVTEDIPNNFLEMRYKDFIEKQDSSICTFPNLNDTMMVIQDICNKFLDIQTLNMPLLNKRKALETVNTDSSFPKMLRAVQEKNGKEIKKKEDELKEIVIGSICEGTEIVYNAVIVNLPSELLEMKYSEFLKQMSGLSFNADKHNDTLTAIENLRSRVVSGIASPGEYILTVNFISFVKMAGKNKKKASSVCNNELNDSFKTTLIKKQNEYDEEVEKRKHCLINYQPALTIRGSEMLIEAITKNMPDNFLDMNYKEFILQMGGTSFANPKLNDTLVIIKNLRNKVTSGTASHEEIIKYQEVKKLL</sequence>
<accession>A0AAF5HZE5</accession>
<name>A0AAF5HZE5_STRER</name>
<evidence type="ECO:0000313" key="3">
    <source>
        <dbReference type="WBParaSite" id="TCONS_00004803.p1"/>
    </source>
</evidence>
<reference evidence="3" key="1">
    <citation type="submission" date="2024-02" db="UniProtKB">
        <authorList>
            <consortium name="WormBaseParasite"/>
        </authorList>
    </citation>
    <scope>IDENTIFICATION</scope>
</reference>
<dbReference type="AlphaFoldDB" id="A0AAF5HZE5"/>
<evidence type="ECO:0000256" key="1">
    <source>
        <dbReference type="SAM" id="MobiDB-lite"/>
    </source>
</evidence>
<dbReference type="WBParaSite" id="TCONS_00004803.p1">
    <property type="protein sequence ID" value="TCONS_00004803.p1"/>
    <property type="gene ID" value="XLOC_002836"/>
</dbReference>
<feature type="region of interest" description="Disordered" evidence="1">
    <location>
        <begin position="1"/>
        <end position="21"/>
    </location>
</feature>